<accession>A0A9X2VKZ8</accession>
<organism evidence="1 2">
    <name type="scientific">Umezawaea endophytica</name>
    <dbReference type="NCBI Taxonomy" id="1654476"/>
    <lineage>
        <taxon>Bacteria</taxon>
        <taxon>Bacillati</taxon>
        <taxon>Actinomycetota</taxon>
        <taxon>Actinomycetes</taxon>
        <taxon>Pseudonocardiales</taxon>
        <taxon>Pseudonocardiaceae</taxon>
        <taxon>Umezawaea</taxon>
    </lineage>
</organism>
<dbReference type="EMBL" id="JANYMP010000005">
    <property type="protein sequence ID" value="MCS7477982.1"/>
    <property type="molecule type" value="Genomic_DNA"/>
</dbReference>
<comment type="caution">
    <text evidence="1">The sequence shown here is derived from an EMBL/GenBank/DDBJ whole genome shotgun (WGS) entry which is preliminary data.</text>
</comment>
<dbReference type="RefSeq" id="WP_259623483.1">
    <property type="nucleotide sequence ID" value="NZ_JANYMP010000005.1"/>
</dbReference>
<evidence type="ECO:0000313" key="2">
    <source>
        <dbReference type="Proteomes" id="UP001141259"/>
    </source>
</evidence>
<evidence type="ECO:0000313" key="1">
    <source>
        <dbReference type="EMBL" id="MCS7477982.1"/>
    </source>
</evidence>
<reference evidence="1" key="1">
    <citation type="submission" date="2022-08" db="EMBL/GenBank/DDBJ databases">
        <authorList>
            <person name="Tistechok S."/>
            <person name="Samborskyy M."/>
            <person name="Roman I."/>
        </authorList>
    </citation>
    <scope>NUCLEOTIDE SEQUENCE</scope>
    <source>
        <strain evidence="1">DSM 103496</strain>
    </source>
</reference>
<dbReference type="AlphaFoldDB" id="A0A9X2VKZ8"/>
<proteinExistence type="predicted"/>
<gene>
    <name evidence="1" type="ORF">NZH93_14050</name>
</gene>
<name>A0A9X2VKZ8_9PSEU</name>
<protein>
    <submittedName>
        <fullName evidence="1">Uncharacterized protein</fullName>
    </submittedName>
</protein>
<sequence>MPDEQPPFTFSRRGELSGTGLRELVTAVNAASEHPMRCLSRPHLVEVLVRFHYGTTPPSR</sequence>
<keyword evidence="2" id="KW-1185">Reference proteome</keyword>
<dbReference type="Proteomes" id="UP001141259">
    <property type="component" value="Unassembled WGS sequence"/>
</dbReference>